<comment type="caution">
    <text evidence="7">The sequence shown here is derived from an EMBL/GenBank/DDBJ whole genome shotgun (WGS) entry which is preliminary data.</text>
</comment>
<feature type="transmembrane region" description="Helical" evidence="5">
    <location>
        <begin position="45"/>
        <end position="69"/>
    </location>
</feature>
<dbReference type="Pfam" id="PF06305">
    <property type="entry name" value="LapA_dom"/>
    <property type="match status" value="1"/>
</dbReference>
<evidence type="ECO:0000313" key="8">
    <source>
        <dbReference type="Proteomes" id="UP000268857"/>
    </source>
</evidence>
<dbReference type="InterPro" id="IPR010445">
    <property type="entry name" value="LapA_dom"/>
</dbReference>
<organism evidence="7 8">
    <name type="scientific">Chlorogloeopsis fritschii PCC 6912</name>
    <dbReference type="NCBI Taxonomy" id="211165"/>
    <lineage>
        <taxon>Bacteria</taxon>
        <taxon>Bacillati</taxon>
        <taxon>Cyanobacteriota</taxon>
        <taxon>Cyanophyceae</taxon>
        <taxon>Nostocales</taxon>
        <taxon>Chlorogloeopsidaceae</taxon>
        <taxon>Chlorogloeopsis</taxon>
    </lineage>
</organism>
<keyword evidence="3 5" id="KW-1133">Transmembrane helix</keyword>
<dbReference type="STRING" id="211165.GCA_000317285_00499"/>
<dbReference type="Proteomes" id="UP000268857">
    <property type="component" value="Unassembled WGS sequence"/>
</dbReference>
<evidence type="ECO:0000256" key="5">
    <source>
        <dbReference type="SAM" id="Phobius"/>
    </source>
</evidence>
<keyword evidence="1" id="KW-1003">Cell membrane</keyword>
<keyword evidence="2 5" id="KW-0812">Transmembrane</keyword>
<protein>
    <recommendedName>
        <fullName evidence="6">Lipopolysaccharide assembly protein A domain-containing protein</fullName>
    </recommendedName>
</protein>
<feature type="transmembrane region" description="Helical" evidence="5">
    <location>
        <begin position="7"/>
        <end position="25"/>
    </location>
</feature>
<gene>
    <name evidence="7" type="ORF">PCC6912_24860</name>
</gene>
<dbReference type="EMBL" id="RSCJ01000008">
    <property type="protein sequence ID" value="RUR83112.1"/>
    <property type="molecule type" value="Genomic_DNA"/>
</dbReference>
<evidence type="ECO:0000256" key="2">
    <source>
        <dbReference type="ARBA" id="ARBA00022692"/>
    </source>
</evidence>
<dbReference type="OrthoDB" id="426174at2"/>
<evidence type="ECO:0000256" key="3">
    <source>
        <dbReference type="ARBA" id="ARBA00022989"/>
    </source>
</evidence>
<sequence>MKSFATLVTTIVIAVWVVAIAILSVQNATPVSLRFITFQSIQLPVGLLLAFCAGVGMIGMALIQPLWGIADSGERGSTRENDTEFFVDEDF</sequence>
<accession>A0A3S5K274</accession>
<name>A0A3S5K274_CHLFR</name>
<keyword evidence="4 5" id="KW-0472">Membrane</keyword>
<keyword evidence="8" id="KW-1185">Reference proteome</keyword>
<dbReference type="RefSeq" id="WP_016873080.1">
    <property type="nucleotide sequence ID" value="NZ_AJLN01000037.1"/>
</dbReference>
<evidence type="ECO:0000259" key="6">
    <source>
        <dbReference type="Pfam" id="PF06305"/>
    </source>
</evidence>
<dbReference type="GO" id="GO:0005886">
    <property type="term" value="C:plasma membrane"/>
    <property type="evidence" value="ECO:0007669"/>
    <property type="project" value="InterPro"/>
</dbReference>
<feature type="domain" description="Lipopolysaccharide assembly protein A" evidence="6">
    <location>
        <begin position="26"/>
        <end position="63"/>
    </location>
</feature>
<dbReference type="AlphaFoldDB" id="A0A3S5K274"/>
<evidence type="ECO:0000256" key="1">
    <source>
        <dbReference type="ARBA" id="ARBA00022475"/>
    </source>
</evidence>
<reference evidence="7 8" key="1">
    <citation type="journal article" date="2019" name="Genome Biol. Evol.">
        <title>Day and night: Metabolic profiles and evolutionary relationships of six axenic non-marine cyanobacteria.</title>
        <authorList>
            <person name="Will S.E."/>
            <person name="Henke P."/>
            <person name="Boedeker C."/>
            <person name="Huang S."/>
            <person name="Brinkmann H."/>
            <person name="Rohde M."/>
            <person name="Jarek M."/>
            <person name="Friedl T."/>
            <person name="Seufert S."/>
            <person name="Schumacher M."/>
            <person name="Overmann J."/>
            <person name="Neumann-Schaal M."/>
            <person name="Petersen J."/>
        </authorList>
    </citation>
    <scope>NUCLEOTIDE SEQUENCE [LARGE SCALE GENOMIC DNA]</scope>
    <source>
        <strain evidence="7 8">PCC 6912</strain>
    </source>
</reference>
<evidence type="ECO:0000313" key="7">
    <source>
        <dbReference type="EMBL" id="RUR83112.1"/>
    </source>
</evidence>
<proteinExistence type="predicted"/>
<evidence type="ECO:0000256" key="4">
    <source>
        <dbReference type="ARBA" id="ARBA00023136"/>
    </source>
</evidence>